<dbReference type="PRINTS" id="PR00169">
    <property type="entry name" value="KCHANNEL"/>
</dbReference>
<evidence type="ECO:0000256" key="5">
    <source>
        <dbReference type="ARBA" id="ARBA00023065"/>
    </source>
</evidence>
<evidence type="ECO:0000313" key="12">
    <source>
        <dbReference type="Proteomes" id="UP000238801"/>
    </source>
</evidence>
<dbReference type="InterPro" id="IPR028325">
    <property type="entry name" value="VG_K_chnl"/>
</dbReference>
<reference evidence="11 12" key="1">
    <citation type="submission" date="2018-03" db="EMBL/GenBank/DDBJ databases">
        <title>Genomic Encyclopedia of Archaeal and Bacterial Type Strains, Phase II (KMG-II): from individual species to whole genera.</title>
        <authorList>
            <person name="Goeker M."/>
        </authorList>
    </citation>
    <scope>NUCLEOTIDE SEQUENCE [LARGE SCALE GENOMIC DNA]</scope>
    <source>
        <strain evidence="11 12">DSM 29318</strain>
    </source>
</reference>
<dbReference type="GO" id="GO:0005251">
    <property type="term" value="F:delayed rectifier potassium channel activity"/>
    <property type="evidence" value="ECO:0007669"/>
    <property type="project" value="TreeGrafter"/>
</dbReference>
<dbReference type="EMBL" id="PVTT01000001">
    <property type="protein sequence ID" value="PRY94689.1"/>
    <property type="molecule type" value="Genomic_DNA"/>
</dbReference>
<keyword evidence="6 8" id="KW-0472">Membrane</keyword>
<keyword evidence="7" id="KW-0407">Ion channel</keyword>
<evidence type="ECO:0000256" key="7">
    <source>
        <dbReference type="ARBA" id="ARBA00023303"/>
    </source>
</evidence>
<gene>
    <name evidence="11" type="ORF">BCF33_0283</name>
</gene>
<dbReference type="SUPFAM" id="SSF81324">
    <property type="entry name" value="Voltage-gated potassium channels"/>
    <property type="match status" value="1"/>
</dbReference>
<dbReference type="RefSeq" id="WP_158259328.1">
    <property type="nucleotide sequence ID" value="NZ_PVTT01000001.1"/>
</dbReference>
<dbReference type="Gene3D" id="1.20.5.110">
    <property type="match status" value="1"/>
</dbReference>
<dbReference type="GO" id="GO:0008076">
    <property type="term" value="C:voltage-gated potassium channel complex"/>
    <property type="evidence" value="ECO:0007669"/>
    <property type="project" value="InterPro"/>
</dbReference>
<feature type="signal peptide" evidence="9">
    <location>
        <begin position="1"/>
        <end position="20"/>
    </location>
</feature>
<dbReference type="OrthoDB" id="9768183at2"/>
<organism evidence="11 12">
    <name type="scientific">Hasllibacter halocynthiae</name>
    <dbReference type="NCBI Taxonomy" id="595589"/>
    <lineage>
        <taxon>Bacteria</taxon>
        <taxon>Pseudomonadati</taxon>
        <taxon>Pseudomonadota</taxon>
        <taxon>Alphaproteobacteria</taxon>
        <taxon>Rhodobacterales</taxon>
        <taxon>Roseobacteraceae</taxon>
        <taxon>Hasllibacter</taxon>
    </lineage>
</organism>
<keyword evidence="5" id="KW-0406">Ion transport</keyword>
<evidence type="ECO:0000313" key="11">
    <source>
        <dbReference type="EMBL" id="PRY94689.1"/>
    </source>
</evidence>
<proteinExistence type="predicted"/>
<keyword evidence="12" id="KW-1185">Reference proteome</keyword>
<dbReference type="InterPro" id="IPR001638">
    <property type="entry name" value="Solute-binding_3/MltF_N"/>
</dbReference>
<evidence type="ECO:0000256" key="1">
    <source>
        <dbReference type="ARBA" id="ARBA00004141"/>
    </source>
</evidence>
<protein>
    <submittedName>
        <fullName evidence="11">Amino acid ABC transporter substrate-binding protein (PAAT family)</fullName>
    </submittedName>
</protein>
<dbReference type="GO" id="GO:0001508">
    <property type="term" value="P:action potential"/>
    <property type="evidence" value="ECO:0007669"/>
    <property type="project" value="TreeGrafter"/>
</dbReference>
<keyword evidence="2" id="KW-0813">Transport</keyword>
<keyword evidence="4 8" id="KW-1133">Transmembrane helix</keyword>
<name>A0A2T0X6Y0_9RHOB</name>
<feature type="domain" description="Solute-binding protein family 3/N-terminal" evidence="10">
    <location>
        <begin position="36"/>
        <end position="358"/>
    </location>
</feature>
<comment type="caution">
    <text evidence="11">The sequence shown here is derived from an EMBL/GenBank/DDBJ whole genome shotgun (WGS) entry which is preliminary data.</text>
</comment>
<dbReference type="SMART" id="SM00062">
    <property type="entry name" value="PBPb"/>
    <property type="match status" value="1"/>
</dbReference>
<sequence>MIRTLLLLAALLGGPTAAVAQVPAPGPSAAALVPDVLRVGVIDRPPYASVGEDGLHSGFVVGIWRLVAERLGTQTEWVTIERAEVRAAVASGLVDLALPVDAAAPLEVGLDLTHPLHSSHVGVVSKAESRIWSTVRGLASTEFLRIVAGLALLLLAVGALVWALERRSNGEQFQRDPVRGLGDGFWWAGVTLTTIGYGDKAPATVAGRAVAMLWMLAGLAVSAALTAAVINVSNAGSAPELPEDLRGYSVLALPEGAAAAFLAREDIDAGTREDAEALLQAVADGEADRAVGAAPALRAALSGSDLNLQVRETLLDPVLVAVALPEGSPLREPLNRAILEVVTSEAGIDLIRRYLPED</sequence>
<evidence type="ECO:0000256" key="4">
    <source>
        <dbReference type="ARBA" id="ARBA00022989"/>
    </source>
</evidence>
<evidence type="ECO:0000256" key="2">
    <source>
        <dbReference type="ARBA" id="ARBA00022448"/>
    </source>
</evidence>
<feature type="chain" id="PRO_5015399447" evidence="9">
    <location>
        <begin position="21"/>
        <end position="358"/>
    </location>
</feature>
<feature type="transmembrane region" description="Helical" evidence="8">
    <location>
        <begin position="209"/>
        <end position="230"/>
    </location>
</feature>
<keyword evidence="3 8" id="KW-0812">Transmembrane</keyword>
<dbReference type="PANTHER" id="PTHR11537">
    <property type="entry name" value="VOLTAGE-GATED POTASSIUM CHANNEL"/>
    <property type="match status" value="1"/>
</dbReference>
<dbReference type="SUPFAM" id="SSF53850">
    <property type="entry name" value="Periplasmic binding protein-like II"/>
    <property type="match status" value="1"/>
</dbReference>
<dbReference type="AlphaFoldDB" id="A0A2T0X6Y0"/>
<evidence type="ECO:0000259" key="10">
    <source>
        <dbReference type="SMART" id="SM00062"/>
    </source>
</evidence>
<evidence type="ECO:0000256" key="3">
    <source>
        <dbReference type="ARBA" id="ARBA00022692"/>
    </source>
</evidence>
<dbReference type="Gene3D" id="1.10.287.70">
    <property type="match status" value="1"/>
</dbReference>
<evidence type="ECO:0000256" key="8">
    <source>
        <dbReference type="SAM" id="Phobius"/>
    </source>
</evidence>
<dbReference type="Pfam" id="PF00497">
    <property type="entry name" value="SBP_bac_3"/>
    <property type="match status" value="1"/>
</dbReference>
<keyword evidence="9" id="KW-0732">Signal</keyword>
<dbReference type="InterPro" id="IPR013099">
    <property type="entry name" value="K_chnl_dom"/>
</dbReference>
<dbReference type="Proteomes" id="UP000238801">
    <property type="component" value="Unassembled WGS sequence"/>
</dbReference>
<dbReference type="Gene3D" id="3.40.190.10">
    <property type="entry name" value="Periplasmic binding protein-like II"/>
    <property type="match status" value="3"/>
</dbReference>
<accession>A0A2T0X6Y0</accession>
<feature type="transmembrane region" description="Helical" evidence="8">
    <location>
        <begin position="143"/>
        <end position="164"/>
    </location>
</feature>
<evidence type="ECO:0000256" key="6">
    <source>
        <dbReference type="ARBA" id="ARBA00023136"/>
    </source>
</evidence>
<dbReference type="PANTHER" id="PTHR11537:SF252">
    <property type="entry name" value="POTASSIUM VOLTAGE-GATED CHANNEL PROTEIN SHAW"/>
    <property type="match status" value="1"/>
</dbReference>
<evidence type="ECO:0000256" key="9">
    <source>
        <dbReference type="SAM" id="SignalP"/>
    </source>
</evidence>
<comment type="subcellular location">
    <subcellularLocation>
        <location evidence="1">Membrane</location>
        <topology evidence="1">Multi-pass membrane protein</topology>
    </subcellularLocation>
</comment>
<dbReference type="Pfam" id="PF07885">
    <property type="entry name" value="Ion_trans_2"/>
    <property type="match status" value="1"/>
</dbReference>